<feature type="domain" description="AB hydrolase-1" evidence="2">
    <location>
        <begin position="22"/>
        <end position="253"/>
    </location>
</feature>
<proteinExistence type="inferred from homology"/>
<dbReference type="RefSeq" id="WP_380061329.1">
    <property type="nucleotide sequence ID" value="NZ_JBHSEI010000005.1"/>
</dbReference>
<name>A0ABV9I7X7_9DEIO</name>
<organism evidence="3 4">
    <name type="scientific">Deinococcus hohokamensis</name>
    <dbReference type="NCBI Taxonomy" id="309883"/>
    <lineage>
        <taxon>Bacteria</taxon>
        <taxon>Thermotogati</taxon>
        <taxon>Deinococcota</taxon>
        <taxon>Deinococci</taxon>
        <taxon>Deinococcales</taxon>
        <taxon>Deinococcaceae</taxon>
        <taxon>Deinococcus</taxon>
    </lineage>
</organism>
<dbReference type="EMBL" id="JBHSEI010000005">
    <property type="protein sequence ID" value="MFC4638323.1"/>
    <property type="molecule type" value="Genomic_DNA"/>
</dbReference>
<evidence type="ECO:0000259" key="2">
    <source>
        <dbReference type="Pfam" id="PF00561"/>
    </source>
</evidence>
<keyword evidence="3" id="KW-0378">Hydrolase</keyword>
<dbReference type="PANTHER" id="PTHR43039">
    <property type="entry name" value="ESTERASE-RELATED"/>
    <property type="match status" value="1"/>
</dbReference>
<accession>A0ABV9I7X7</accession>
<dbReference type="Pfam" id="PF00561">
    <property type="entry name" value="Abhydrolase_1"/>
    <property type="match status" value="1"/>
</dbReference>
<dbReference type="Gene3D" id="3.40.50.1820">
    <property type="entry name" value="alpha/beta hydrolase"/>
    <property type="match status" value="1"/>
</dbReference>
<dbReference type="PRINTS" id="PR00412">
    <property type="entry name" value="EPOXHYDRLASE"/>
</dbReference>
<evidence type="ECO:0000313" key="3">
    <source>
        <dbReference type="EMBL" id="MFC4638323.1"/>
    </source>
</evidence>
<comment type="similarity">
    <text evidence="1">Belongs to the AB hydrolase superfamily.</text>
</comment>
<dbReference type="Proteomes" id="UP001595952">
    <property type="component" value="Unassembled WGS sequence"/>
</dbReference>
<keyword evidence="4" id="KW-1185">Reference proteome</keyword>
<dbReference type="SUPFAM" id="SSF53474">
    <property type="entry name" value="alpha/beta-Hydrolases"/>
    <property type="match status" value="1"/>
</dbReference>
<dbReference type="InterPro" id="IPR000639">
    <property type="entry name" value="Epox_hydrolase-like"/>
</dbReference>
<dbReference type="PRINTS" id="PR00111">
    <property type="entry name" value="ABHYDROLASE"/>
</dbReference>
<comment type="caution">
    <text evidence="3">The sequence shown here is derived from an EMBL/GenBank/DDBJ whole genome shotgun (WGS) entry which is preliminary data.</text>
</comment>
<sequence length="286" mass="31198">MGKGALLAQRLNTQVVGHGPRTFLCVHGFCSAQTAFRHQTPVLARVGRVVSYDLAGFGQADPDVWHPQRHASLESYAEDLVALLDELDLRRVTLLGASMGAMIGVLAAQRRPERFEGLVFIGASPRYLDDGAYRGGFSEEQIEAFYHLIERGQDWRGALGHMMLGQSVSLALQEVAENVRGVRPEVAGVVARAIFGSDYRTLLAQVRHPVLITQTRADSVVPEAVGRYLQRQLPHAQLVFLPGVGHLPNFTEPEAFNEVLEAFLLALPPGPVQPALLTRPTSPPAC</sequence>
<dbReference type="InterPro" id="IPR000073">
    <property type="entry name" value="AB_hydrolase_1"/>
</dbReference>
<gene>
    <name evidence="3" type="ORF">ACFO0D_08195</name>
</gene>
<dbReference type="GO" id="GO:0016787">
    <property type="term" value="F:hydrolase activity"/>
    <property type="evidence" value="ECO:0007669"/>
    <property type="project" value="UniProtKB-KW"/>
</dbReference>
<reference evidence="4" key="1">
    <citation type="journal article" date="2019" name="Int. J. Syst. Evol. Microbiol.">
        <title>The Global Catalogue of Microorganisms (GCM) 10K type strain sequencing project: providing services to taxonomists for standard genome sequencing and annotation.</title>
        <authorList>
            <consortium name="The Broad Institute Genomics Platform"/>
            <consortium name="The Broad Institute Genome Sequencing Center for Infectious Disease"/>
            <person name="Wu L."/>
            <person name="Ma J."/>
        </authorList>
    </citation>
    <scope>NUCLEOTIDE SEQUENCE [LARGE SCALE GENOMIC DNA]</scope>
    <source>
        <strain evidence="4">CCUG 55995</strain>
    </source>
</reference>
<evidence type="ECO:0000256" key="1">
    <source>
        <dbReference type="ARBA" id="ARBA00008645"/>
    </source>
</evidence>
<protein>
    <submittedName>
        <fullName evidence="3">Alpha/beta fold hydrolase</fullName>
    </submittedName>
</protein>
<evidence type="ECO:0000313" key="4">
    <source>
        <dbReference type="Proteomes" id="UP001595952"/>
    </source>
</evidence>
<dbReference type="InterPro" id="IPR029058">
    <property type="entry name" value="AB_hydrolase_fold"/>
</dbReference>